<evidence type="ECO:0000256" key="1">
    <source>
        <dbReference type="SAM" id="Phobius"/>
    </source>
</evidence>
<evidence type="ECO:0008006" key="4">
    <source>
        <dbReference type="Google" id="ProtNLM"/>
    </source>
</evidence>
<proteinExistence type="predicted"/>
<dbReference type="EMBL" id="DPMF01000387">
    <property type="protein sequence ID" value="HCV82726.1"/>
    <property type="molecule type" value="Genomic_DNA"/>
</dbReference>
<feature type="transmembrane region" description="Helical" evidence="1">
    <location>
        <begin position="36"/>
        <end position="54"/>
    </location>
</feature>
<feature type="non-terminal residue" evidence="2">
    <location>
        <position position="153"/>
    </location>
</feature>
<dbReference type="Proteomes" id="UP000264330">
    <property type="component" value="Unassembled WGS sequence"/>
</dbReference>
<keyword evidence="1" id="KW-0812">Transmembrane</keyword>
<organism evidence="2 3">
    <name type="scientific">Zunongwangia profunda</name>
    <dbReference type="NCBI Taxonomy" id="398743"/>
    <lineage>
        <taxon>Bacteria</taxon>
        <taxon>Pseudomonadati</taxon>
        <taxon>Bacteroidota</taxon>
        <taxon>Flavobacteriia</taxon>
        <taxon>Flavobacteriales</taxon>
        <taxon>Flavobacteriaceae</taxon>
        <taxon>Zunongwangia</taxon>
    </lineage>
</organism>
<gene>
    <name evidence="2" type="ORF">DGQ38_16940</name>
</gene>
<protein>
    <recommendedName>
        <fullName evidence="4">VWA domain-containing protein</fullName>
    </recommendedName>
</protein>
<comment type="caution">
    <text evidence="2">The sequence shown here is derived from an EMBL/GenBank/DDBJ whole genome shotgun (WGS) entry which is preliminary data.</text>
</comment>
<name>A0A3D5J640_9FLAO</name>
<sequence length="153" mass="17557">MEILNIIYITLAACVALGFSYFQYYVKSKRSGNQRLILFILRALSVFTLLFLLINPKIKSVVIEREKPDLVLALDNTESIAHLHQENNLKEIASFFNKDEEINERFNVQNIYFGSEISTEDSANFGAKQTDIFKVLDDIKSSFKKNQNATILI</sequence>
<keyword evidence="1" id="KW-1133">Transmembrane helix</keyword>
<keyword evidence="1" id="KW-0472">Membrane</keyword>
<dbReference type="AlphaFoldDB" id="A0A3D5J640"/>
<reference evidence="2 3" key="1">
    <citation type="journal article" date="2018" name="Nat. Biotechnol.">
        <title>A standardized bacterial taxonomy based on genome phylogeny substantially revises the tree of life.</title>
        <authorList>
            <person name="Parks D.H."/>
            <person name="Chuvochina M."/>
            <person name="Waite D.W."/>
            <person name="Rinke C."/>
            <person name="Skarshewski A."/>
            <person name="Chaumeil P.A."/>
            <person name="Hugenholtz P."/>
        </authorList>
    </citation>
    <scope>NUCLEOTIDE SEQUENCE [LARGE SCALE GENOMIC DNA]</scope>
    <source>
        <strain evidence="2">UBA9359</strain>
    </source>
</reference>
<feature type="transmembrane region" description="Helical" evidence="1">
    <location>
        <begin position="6"/>
        <end position="24"/>
    </location>
</feature>
<evidence type="ECO:0000313" key="3">
    <source>
        <dbReference type="Proteomes" id="UP000264330"/>
    </source>
</evidence>
<accession>A0A3D5J640</accession>
<evidence type="ECO:0000313" key="2">
    <source>
        <dbReference type="EMBL" id="HCV82726.1"/>
    </source>
</evidence>